<evidence type="ECO:0000313" key="5">
    <source>
        <dbReference type="Proteomes" id="UP000603227"/>
    </source>
</evidence>
<accession>A0A919GCR8</accession>
<dbReference type="GO" id="GO:0004016">
    <property type="term" value="F:adenylate cyclase activity"/>
    <property type="evidence" value="ECO:0007669"/>
    <property type="project" value="TreeGrafter"/>
</dbReference>
<keyword evidence="5" id="KW-1185">Reference proteome</keyword>
<comment type="caution">
    <text evidence="4">The sequence shown here is derived from an EMBL/GenBank/DDBJ whole genome shotgun (WGS) entry which is preliminary data.</text>
</comment>
<evidence type="ECO:0000256" key="1">
    <source>
        <dbReference type="ARBA" id="ARBA00022741"/>
    </source>
</evidence>
<dbReference type="GO" id="GO:0005524">
    <property type="term" value="F:ATP binding"/>
    <property type="evidence" value="ECO:0007669"/>
    <property type="project" value="UniProtKB-KW"/>
</dbReference>
<keyword evidence="2" id="KW-0067">ATP-binding</keyword>
<proteinExistence type="predicted"/>
<keyword evidence="1" id="KW-0547">Nucleotide-binding</keyword>
<gene>
    <name evidence="4" type="ORF">GCM10017771_04090</name>
</gene>
<reference evidence="4" key="1">
    <citation type="journal article" date="2014" name="Int. J. Syst. Evol. Microbiol.">
        <title>Complete genome sequence of Corynebacterium casei LMG S-19264T (=DSM 44701T), isolated from a smear-ripened cheese.</title>
        <authorList>
            <consortium name="US DOE Joint Genome Institute (JGI-PGF)"/>
            <person name="Walter F."/>
            <person name="Albersmeier A."/>
            <person name="Kalinowski J."/>
            <person name="Ruckert C."/>
        </authorList>
    </citation>
    <scope>NUCLEOTIDE SEQUENCE</scope>
    <source>
        <strain evidence="4">CGMCC 4.7403</strain>
    </source>
</reference>
<feature type="domain" description="Orc1-like AAA ATPase" evidence="3">
    <location>
        <begin position="4"/>
        <end position="146"/>
    </location>
</feature>
<dbReference type="AlphaFoldDB" id="A0A919GCR8"/>
<evidence type="ECO:0000259" key="3">
    <source>
        <dbReference type="Pfam" id="PF13191"/>
    </source>
</evidence>
<reference evidence="4" key="2">
    <citation type="submission" date="2020-09" db="EMBL/GenBank/DDBJ databases">
        <authorList>
            <person name="Sun Q."/>
            <person name="Zhou Y."/>
        </authorList>
    </citation>
    <scope>NUCLEOTIDE SEQUENCE</scope>
    <source>
        <strain evidence="4">CGMCC 4.7403</strain>
    </source>
</reference>
<dbReference type="Gene3D" id="3.40.50.300">
    <property type="entry name" value="P-loop containing nucleotide triphosphate hydrolases"/>
    <property type="match status" value="1"/>
</dbReference>
<organism evidence="4 5">
    <name type="scientific">Streptomyces capitiformicae</name>
    <dbReference type="NCBI Taxonomy" id="2014920"/>
    <lineage>
        <taxon>Bacteria</taxon>
        <taxon>Bacillati</taxon>
        <taxon>Actinomycetota</taxon>
        <taxon>Actinomycetes</taxon>
        <taxon>Kitasatosporales</taxon>
        <taxon>Streptomycetaceae</taxon>
        <taxon>Streptomyces</taxon>
    </lineage>
</organism>
<name>A0A919GCR8_9ACTN</name>
<evidence type="ECO:0000313" key="4">
    <source>
        <dbReference type="EMBL" id="GHH81646.1"/>
    </source>
</evidence>
<sequence>MLSRDCEVSDLQRVLASAASGAGASLLIEGGIGSGKSYLMRAAVRTARAHGFETMSTRARPSGTALPYDVLRQLHGFPGPAGPGKPLAGELAGELAEGWLDQLVGSLARRKPLLLAVDDLHWADQSSLHRLEQLMARLEGLPVALVGTLAPGLAPPREEPRGDGRGTLARVVSDFHQRTVLSGLAPDAVGYLLASRSTSTA</sequence>
<dbReference type="InterPro" id="IPR027417">
    <property type="entry name" value="P-loop_NTPase"/>
</dbReference>
<dbReference type="Proteomes" id="UP000603227">
    <property type="component" value="Unassembled WGS sequence"/>
</dbReference>
<dbReference type="PANTHER" id="PTHR16305">
    <property type="entry name" value="TESTICULAR SOLUBLE ADENYLYL CYCLASE"/>
    <property type="match status" value="1"/>
</dbReference>
<dbReference type="GO" id="GO:0005737">
    <property type="term" value="C:cytoplasm"/>
    <property type="evidence" value="ECO:0007669"/>
    <property type="project" value="TreeGrafter"/>
</dbReference>
<dbReference type="RefSeq" id="WP_268257000.1">
    <property type="nucleotide sequence ID" value="NZ_BNAT01000001.1"/>
</dbReference>
<dbReference type="PANTHER" id="PTHR16305:SF28">
    <property type="entry name" value="GUANYLATE CYCLASE DOMAIN-CONTAINING PROTEIN"/>
    <property type="match status" value="1"/>
</dbReference>
<protein>
    <recommendedName>
        <fullName evidence="3">Orc1-like AAA ATPase domain-containing protein</fullName>
    </recommendedName>
</protein>
<dbReference type="InterPro" id="IPR041664">
    <property type="entry name" value="AAA_16"/>
</dbReference>
<dbReference type="Pfam" id="PF13191">
    <property type="entry name" value="AAA_16"/>
    <property type="match status" value="1"/>
</dbReference>
<dbReference type="SUPFAM" id="SSF52540">
    <property type="entry name" value="P-loop containing nucleoside triphosphate hydrolases"/>
    <property type="match status" value="1"/>
</dbReference>
<dbReference type="EMBL" id="BNAT01000001">
    <property type="protein sequence ID" value="GHH81646.1"/>
    <property type="molecule type" value="Genomic_DNA"/>
</dbReference>
<evidence type="ECO:0000256" key="2">
    <source>
        <dbReference type="ARBA" id="ARBA00022840"/>
    </source>
</evidence>